<comment type="caution">
    <text evidence="1">The sequence shown here is derived from an EMBL/GenBank/DDBJ whole genome shotgun (WGS) entry which is preliminary data.</text>
</comment>
<proteinExistence type="predicted"/>
<gene>
    <name evidence="1" type="ORF">S06H3_23073</name>
</gene>
<protein>
    <submittedName>
        <fullName evidence="1">Uncharacterized protein</fullName>
    </submittedName>
</protein>
<name>X1MCU4_9ZZZZ</name>
<reference evidence="1" key="1">
    <citation type="journal article" date="2014" name="Front. Microbiol.">
        <title>High frequency of phylogenetically diverse reductive dehalogenase-homologous genes in deep subseafloor sedimentary metagenomes.</title>
        <authorList>
            <person name="Kawai M."/>
            <person name="Futagami T."/>
            <person name="Toyoda A."/>
            <person name="Takaki Y."/>
            <person name="Nishi S."/>
            <person name="Hori S."/>
            <person name="Arai W."/>
            <person name="Tsubouchi T."/>
            <person name="Morono Y."/>
            <person name="Uchiyama I."/>
            <person name="Ito T."/>
            <person name="Fujiyama A."/>
            <person name="Inagaki F."/>
            <person name="Takami H."/>
        </authorList>
    </citation>
    <scope>NUCLEOTIDE SEQUENCE</scope>
    <source>
        <strain evidence="1">Expedition CK06-06</strain>
    </source>
</reference>
<organism evidence="1">
    <name type="scientific">marine sediment metagenome</name>
    <dbReference type="NCBI Taxonomy" id="412755"/>
    <lineage>
        <taxon>unclassified sequences</taxon>
        <taxon>metagenomes</taxon>
        <taxon>ecological metagenomes</taxon>
    </lineage>
</organism>
<dbReference type="AlphaFoldDB" id="X1MCU4"/>
<evidence type="ECO:0000313" key="1">
    <source>
        <dbReference type="EMBL" id="GAI04194.1"/>
    </source>
</evidence>
<accession>X1MCU4</accession>
<dbReference type="EMBL" id="BARV01012466">
    <property type="protein sequence ID" value="GAI04194.1"/>
    <property type="molecule type" value="Genomic_DNA"/>
</dbReference>
<feature type="non-terminal residue" evidence="1">
    <location>
        <position position="1"/>
    </location>
</feature>
<sequence length="39" mass="4935">FRKVSSGESEPHELQVELDRWNLFEEYEDRFFNIFKKKR</sequence>